<dbReference type="InterPro" id="IPR000524">
    <property type="entry name" value="Tscrpt_reg_HTH_GntR"/>
</dbReference>
<protein>
    <submittedName>
        <fullName evidence="6">GntR family transcriptional regulator</fullName>
    </submittedName>
</protein>
<dbReference type="InterPro" id="IPR008920">
    <property type="entry name" value="TF_FadR/GntR_C"/>
</dbReference>
<accession>A0A512BMP3</accession>
<dbReference type="SUPFAM" id="SSF46785">
    <property type="entry name" value="Winged helix' DNA-binding domain"/>
    <property type="match status" value="1"/>
</dbReference>
<comment type="caution">
    <text evidence="6">The sequence shown here is derived from an EMBL/GenBank/DDBJ whole genome shotgun (WGS) entry which is preliminary data.</text>
</comment>
<proteinExistence type="predicted"/>
<organism evidence="6 7">
    <name type="scientific">Microvirga aerophila</name>
    <dbReference type="NCBI Taxonomy" id="670291"/>
    <lineage>
        <taxon>Bacteria</taxon>
        <taxon>Pseudomonadati</taxon>
        <taxon>Pseudomonadota</taxon>
        <taxon>Alphaproteobacteria</taxon>
        <taxon>Hyphomicrobiales</taxon>
        <taxon>Methylobacteriaceae</taxon>
        <taxon>Microvirga</taxon>
    </lineage>
</organism>
<evidence type="ECO:0000313" key="6">
    <source>
        <dbReference type="EMBL" id="GEO13230.1"/>
    </source>
</evidence>
<gene>
    <name evidence="6" type="ORF">MAE02_09260</name>
</gene>
<evidence type="ECO:0000256" key="3">
    <source>
        <dbReference type="ARBA" id="ARBA00023163"/>
    </source>
</evidence>
<dbReference type="Gene3D" id="1.10.10.10">
    <property type="entry name" value="Winged helix-like DNA-binding domain superfamily/Winged helix DNA-binding domain"/>
    <property type="match status" value="1"/>
</dbReference>
<dbReference type="Proteomes" id="UP000321085">
    <property type="component" value="Unassembled WGS sequence"/>
</dbReference>
<feature type="domain" description="HTH gntR-type" evidence="5">
    <location>
        <begin position="9"/>
        <end position="76"/>
    </location>
</feature>
<feature type="region of interest" description="Disordered" evidence="4">
    <location>
        <begin position="230"/>
        <end position="260"/>
    </location>
</feature>
<dbReference type="Pfam" id="PF07729">
    <property type="entry name" value="FCD"/>
    <property type="match status" value="1"/>
</dbReference>
<sequence>MLADPYENETVGEAAYRRIRSDIVFGRLSPGEKLKLDRVSETYGVSISTLRELLNSLCSEGLIVAEGQRGFEVAPVSAVDFREVAAMRQLLECHALEQSFQKGDLDWEGRVVAAHHKLSVMEKRMIAGDRSEPEIWKRCDWQFHHALISACGSKVLLDTHAAIYDKYLRYQMVAVIFRGEIAADQHQKLLESALARDFSTAQKVLVDHIQGCVEHALARELEWVRASPSKRVPDPAIPAGAKGVRKGRANGPTRASVRST</sequence>
<dbReference type="InterPro" id="IPR036388">
    <property type="entry name" value="WH-like_DNA-bd_sf"/>
</dbReference>
<evidence type="ECO:0000256" key="4">
    <source>
        <dbReference type="SAM" id="MobiDB-lite"/>
    </source>
</evidence>
<dbReference type="PANTHER" id="PTHR43537:SF20">
    <property type="entry name" value="HTH-TYPE TRANSCRIPTIONAL REPRESSOR GLAR"/>
    <property type="match status" value="1"/>
</dbReference>
<dbReference type="PANTHER" id="PTHR43537">
    <property type="entry name" value="TRANSCRIPTIONAL REGULATOR, GNTR FAMILY"/>
    <property type="match status" value="1"/>
</dbReference>
<dbReference type="SMART" id="SM00345">
    <property type="entry name" value="HTH_GNTR"/>
    <property type="match status" value="1"/>
</dbReference>
<dbReference type="RefSeq" id="WP_114185437.1">
    <property type="nucleotide sequence ID" value="NZ_BJYU01000008.1"/>
</dbReference>
<keyword evidence="3" id="KW-0804">Transcription</keyword>
<name>A0A512BMP3_9HYPH</name>
<keyword evidence="1" id="KW-0805">Transcription regulation</keyword>
<dbReference type="SUPFAM" id="SSF48008">
    <property type="entry name" value="GntR ligand-binding domain-like"/>
    <property type="match status" value="1"/>
</dbReference>
<dbReference type="GO" id="GO:0003677">
    <property type="term" value="F:DNA binding"/>
    <property type="evidence" value="ECO:0007669"/>
    <property type="project" value="UniProtKB-KW"/>
</dbReference>
<dbReference type="EMBL" id="BJYU01000008">
    <property type="protein sequence ID" value="GEO13230.1"/>
    <property type="molecule type" value="Genomic_DNA"/>
</dbReference>
<dbReference type="InterPro" id="IPR011711">
    <property type="entry name" value="GntR_C"/>
</dbReference>
<keyword evidence="2" id="KW-0238">DNA-binding</keyword>
<dbReference type="SMART" id="SM00895">
    <property type="entry name" value="FCD"/>
    <property type="match status" value="1"/>
</dbReference>
<evidence type="ECO:0000256" key="2">
    <source>
        <dbReference type="ARBA" id="ARBA00023125"/>
    </source>
</evidence>
<dbReference type="AlphaFoldDB" id="A0A512BMP3"/>
<evidence type="ECO:0000313" key="7">
    <source>
        <dbReference type="Proteomes" id="UP000321085"/>
    </source>
</evidence>
<dbReference type="PROSITE" id="PS50949">
    <property type="entry name" value="HTH_GNTR"/>
    <property type="match status" value="1"/>
</dbReference>
<evidence type="ECO:0000256" key="1">
    <source>
        <dbReference type="ARBA" id="ARBA00023015"/>
    </source>
</evidence>
<dbReference type="InterPro" id="IPR036390">
    <property type="entry name" value="WH_DNA-bd_sf"/>
</dbReference>
<evidence type="ECO:0000259" key="5">
    <source>
        <dbReference type="PROSITE" id="PS50949"/>
    </source>
</evidence>
<keyword evidence="7" id="KW-1185">Reference proteome</keyword>
<reference evidence="6 7" key="1">
    <citation type="submission" date="2019-07" db="EMBL/GenBank/DDBJ databases">
        <title>Whole genome shotgun sequence of Microvirga aerophila NBRC 106136.</title>
        <authorList>
            <person name="Hosoyama A."/>
            <person name="Uohara A."/>
            <person name="Ohji S."/>
            <person name="Ichikawa N."/>
        </authorList>
    </citation>
    <scope>NUCLEOTIDE SEQUENCE [LARGE SCALE GENOMIC DNA]</scope>
    <source>
        <strain evidence="6 7">NBRC 106136</strain>
    </source>
</reference>
<dbReference type="Gene3D" id="1.20.120.530">
    <property type="entry name" value="GntR ligand-binding domain-like"/>
    <property type="match status" value="1"/>
</dbReference>
<dbReference type="Pfam" id="PF00392">
    <property type="entry name" value="GntR"/>
    <property type="match status" value="1"/>
</dbReference>
<dbReference type="OrthoDB" id="8680240at2"/>
<dbReference type="GO" id="GO:0003700">
    <property type="term" value="F:DNA-binding transcription factor activity"/>
    <property type="evidence" value="ECO:0007669"/>
    <property type="project" value="InterPro"/>
</dbReference>